<dbReference type="PANTHER" id="PTHR33986">
    <property type="entry name" value="OS02G0535700 PROTEIN"/>
    <property type="match status" value="1"/>
</dbReference>
<proteinExistence type="predicted"/>
<organism evidence="1 2">
    <name type="scientific">Phaeovibrio sulfidiphilus</name>
    <dbReference type="NCBI Taxonomy" id="1220600"/>
    <lineage>
        <taxon>Bacteria</taxon>
        <taxon>Pseudomonadati</taxon>
        <taxon>Pseudomonadota</taxon>
        <taxon>Alphaproteobacteria</taxon>
        <taxon>Rhodospirillales</taxon>
        <taxon>Rhodospirillaceae</taxon>
        <taxon>Phaeovibrio</taxon>
    </lineage>
</organism>
<name>A0A8J6YPL9_9PROT</name>
<accession>A0A8J6YPL9</accession>
<comment type="caution">
    <text evidence="1">The sequence shown here is derived from an EMBL/GenBank/DDBJ whole genome shotgun (WGS) entry which is preliminary data.</text>
</comment>
<reference evidence="1" key="1">
    <citation type="submission" date="2020-10" db="EMBL/GenBank/DDBJ databases">
        <title>Genome sequence of the unusual species of purple photosynthetic bacteria, Phaeovibrio sulfidiphilus DSM 23193, type strain.</title>
        <authorList>
            <person name="Kyndt J.A."/>
            <person name="Meyer T.E."/>
        </authorList>
    </citation>
    <scope>NUCLEOTIDE SEQUENCE</scope>
    <source>
        <strain evidence="1">DSM 23193</strain>
    </source>
</reference>
<dbReference type="InterPro" id="IPR009367">
    <property type="entry name" value="Elm1-like"/>
</dbReference>
<evidence type="ECO:0000313" key="1">
    <source>
        <dbReference type="EMBL" id="MBE1237689.1"/>
    </source>
</evidence>
<dbReference type="PANTHER" id="PTHR33986:SF15">
    <property type="entry name" value="MITOCHONDRIAL FISSION PROTEIN ELM1"/>
    <property type="match status" value="1"/>
</dbReference>
<dbReference type="AlphaFoldDB" id="A0A8J6YPL9"/>
<gene>
    <name evidence="1" type="ORF">IHV25_08515</name>
</gene>
<sequence length="334" mass="35817">MSDPKKTLWVVTTGEAGNISQALGLANALGIPFQSRTGTVARPWSWLPASIAGRAGLSRLLAPGSDAFEPPWPDVVIACGRRAAMLSLAIRREATRTGSAAPYLVQILNPGVSPANFDLVLAPDHDNLRGPNVLTSLGAMHRLTRATLEEGAAAFREPFSALPRPLVAVLIGGTSGAYRFGIQDARRVALQLEDVARDGTVGLVVTTSRRTGEDQRNLMEKALRHLPNVWFWKGDGPNPYMGMLGLADAVMVTEESVSMISEACFTGKPVYTLGLNGGSVRFTRFHARMEEEGYTRPFRGALKLWAPPKPLDEAQRLAGVIREKLGIGGNTAPG</sequence>
<dbReference type="SUPFAM" id="SSF53756">
    <property type="entry name" value="UDP-Glycosyltransferase/glycogen phosphorylase"/>
    <property type="match status" value="1"/>
</dbReference>
<keyword evidence="2" id="KW-1185">Reference proteome</keyword>
<dbReference type="Proteomes" id="UP000631034">
    <property type="component" value="Unassembled WGS sequence"/>
</dbReference>
<dbReference type="Pfam" id="PF06258">
    <property type="entry name" value="Mito_fiss_Elm1"/>
    <property type="match status" value="1"/>
</dbReference>
<dbReference type="RefSeq" id="WP_192534694.1">
    <property type="nucleotide sequence ID" value="NZ_JACZHT010000006.1"/>
</dbReference>
<dbReference type="EMBL" id="JACZHT010000006">
    <property type="protein sequence ID" value="MBE1237689.1"/>
    <property type="molecule type" value="Genomic_DNA"/>
</dbReference>
<protein>
    <submittedName>
        <fullName evidence="1">Mitochondrial fission ELM1 family protein</fullName>
    </submittedName>
</protein>
<evidence type="ECO:0000313" key="2">
    <source>
        <dbReference type="Proteomes" id="UP000631034"/>
    </source>
</evidence>